<keyword evidence="6" id="KW-1185">Reference proteome</keyword>
<protein>
    <recommendedName>
        <fullName evidence="4">PNPLA domain-containing protein</fullName>
    </recommendedName>
</protein>
<dbReference type="InterPro" id="IPR027421">
    <property type="entry name" value="DNA_pol_lamdba_lyase_dom_sf"/>
</dbReference>
<gene>
    <name evidence="5" type="ORF">VOLCADRAFT_121503</name>
</gene>
<dbReference type="AlphaFoldDB" id="D8UCA4"/>
<dbReference type="EMBL" id="GL378380">
    <property type="protein sequence ID" value="EFJ42613.1"/>
    <property type="molecule type" value="Genomic_DNA"/>
</dbReference>
<evidence type="ECO:0000313" key="5">
    <source>
        <dbReference type="EMBL" id="EFJ42613.1"/>
    </source>
</evidence>
<evidence type="ECO:0000259" key="4">
    <source>
        <dbReference type="PROSITE" id="PS51635"/>
    </source>
</evidence>
<feature type="region of interest" description="Disordered" evidence="3">
    <location>
        <begin position="1"/>
        <end position="26"/>
    </location>
</feature>
<feature type="short sequence motif" description="GXGXXG" evidence="2">
    <location>
        <begin position="141"/>
        <end position="146"/>
    </location>
</feature>
<evidence type="ECO:0000313" key="6">
    <source>
        <dbReference type="Proteomes" id="UP000001058"/>
    </source>
</evidence>
<dbReference type="KEGG" id="vcn:VOLCADRAFT_121503"/>
<dbReference type="Proteomes" id="UP000001058">
    <property type="component" value="Unassembled WGS sequence"/>
</dbReference>
<evidence type="ECO:0000256" key="3">
    <source>
        <dbReference type="SAM" id="MobiDB-lite"/>
    </source>
</evidence>
<sequence length="329" mass="35652">MEGKRALPAGVMKKSKGEGGKPEAVNPDNSNLVTVFSQLADKFFEEAKMDSKAKFKAISSNKVAAVLAEFPDKITTGNLKEVAKLPGVGKGSIAKHHSSHHHHNHHNHHHPTLRLIASRIRSGSRPGARRDGARLGLVVEGGGMRGCISGAMLMALHDLGLTDVFDAIYREDLTQGTAFLDFRNLFSRESSARPVMNIDFLIDHVMHTSKPLDWDAVLTSPTPLKIVASCLDSLQPVVLSDFADQGELAEALKATAAVPRIAGPPRRLRGRTLVDAAVFEPVPLPSAIRDGCTHVLVLCTRPPSTGTGPWSRRVQHTIEVGGEQLYFHF</sequence>
<feature type="region of interest" description="Disordered" evidence="3">
    <location>
        <begin position="91"/>
        <end position="111"/>
    </location>
</feature>
<keyword evidence="1" id="KW-0443">Lipid metabolism</keyword>
<dbReference type="InterPro" id="IPR016035">
    <property type="entry name" value="Acyl_Trfase/lysoPLipase"/>
</dbReference>
<dbReference type="RefSeq" id="XP_002956264.1">
    <property type="nucleotide sequence ID" value="XM_002956218.1"/>
</dbReference>
<dbReference type="GeneID" id="9619140"/>
<dbReference type="eggNOG" id="ENOG502RPUA">
    <property type="taxonomic scope" value="Eukaryota"/>
</dbReference>
<dbReference type="Gene3D" id="1.10.150.110">
    <property type="entry name" value="DNA polymerase beta, N-terminal domain-like"/>
    <property type="match status" value="1"/>
</dbReference>
<evidence type="ECO:0000256" key="1">
    <source>
        <dbReference type="ARBA" id="ARBA00023098"/>
    </source>
</evidence>
<feature type="domain" description="PNPLA" evidence="4">
    <location>
        <begin position="137"/>
        <end position="288"/>
    </location>
</feature>
<reference evidence="5 6" key="1">
    <citation type="journal article" date="2010" name="Science">
        <title>Genomic analysis of organismal complexity in the multicellular green alga Volvox carteri.</title>
        <authorList>
            <person name="Prochnik S.E."/>
            <person name="Umen J."/>
            <person name="Nedelcu A.M."/>
            <person name="Hallmann A."/>
            <person name="Miller S.M."/>
            <person name="Nishii I."/>
            <person name="Ferris P."/>
            <person name="Kuo A."/>
            <person name="Mitros T."/>
            <person name="Fritz-Laylin L.K."/>
            <person name="Hellsten U."/>
            <person name="Chapman J."/>
            <person name="Simakov O."/>
            <person name="Rensing S.A."/>
            <person name="Terry A."/>
            <person name="Pangilinan J."/>
            <person name="Kapitonov V."/>
            <person name="Jurka J."/>
            <person name="Salamov A."/>
            <person name="Shapiro H."/>
            <person name="Schmutz J."/>
            <person name="Grimwood J."/>
            <person name="Lindquist E."/>
            <person name="Lucas S."/>
            <person name="Grigoriev I.V."/>
            <person name="Schmitt R."/>
            <person name="Kirk D."/>
            <person name="Rokhsar D.S."/>
        </authorList>
    </citation>
    <scope>NUCLEOTIDE SEQUENCE [LARGE SCALE GENOMIC DNA]</scope>
    <source>
        <strain evidence="6">f. Nagariensis / Eve</strain>
    </source>
</reference>
<organism evidence="6">
    <name type="scientific">Volvox carteri f. nagariensis</name>
    <dbReference type="NCBI Taxonomy" id="3068"/>
    <lineage>
        <taxon>Eukaryota</taxon>
        <taxon>Viridiplantae</taxon>
        <taxon>Chlorophyta</taxon>
        <taxon>core chlorophytes</taxon>
        <taxon>Chlorophyceae</taxon>
        <taxon>CS clade</taxon>
        <taxon>Chlamydomonadales</taxon>
        <taxon>Volvocaceae</taxon>
        <taxon>Volvox</taxon>
    </lineage>
</organism>
<dbReference type="Gene3D" id="3.40.1090.10">
    <property type="entry name" value="Cytosolic phospholipase A2 catalytic domain"/>
    <property type="match status" value="1"/>
</dbReference>
<dbReference type="GO" id="GO:0006629">
    <property type="term" value="P:lipid metabolic process"/>
    <property type="evidence" value="ECO:0007669"/>
    <property type="project" value="UniProtKB-KW"/>
</dbReference>
<dbReference type="OrthoDB" id="45309at2759"/>
<evidence type="ECO:0000256" key="2">
    <source>
        <dbReference type="PROSITE-ProRule" id="PRU01161"/>
    </source>
</evidence>
<dbReference type="PROSITE" id="PS51635">
    <property type="entry name" value="PNPLA"/>
    <property type="match status" value="1"/>
</dbReference>
<dbReference type="InterPro" id="IPR002641">
    <property type="entry name" value="PNPLA_dom"/>
</dbReference>
<accession>D8UCA4</accession>
<proteinExistence type="predicted"/>
<feature type="compositionally biased region" description="Basic residues" evidence="3">
    <location>
        <begin position="93"/>
        <end position="111"/>
    </location>
</feature>
<dbReference type="InParanoid" id="D8UCA4"/>
<comment type="caution">
    <text evidence="2">Lacks conserved residue(s) required for the propagation of feature annotation.</text>
</comment>
<name>D8UCA4_VOLCA</name>
<dbReference type="SUPFAM" id="SSF52151">
    <property type="entry name" value="FabD/lysophospholipase-like"/>
    <property type="match status" value="1"/>
</dbReference>